<dbReference type="GO" id="GO:0071944">
    <property type="term" value="C:cell periphery"/>
    <property type="evidence" value="ECO:0007669"/>
    <property type="project" value="TreeGrafter"/>
</dbReference>
<dbReference type="KEGG" id="vcn:VOLCADRAFT_100162"/>
<sequence length="643" mass="69871">MASLNDDGKGRATCWADLLPELRKRILSSLPPNEVACNVRLTNKEAAEQFRGYVKVLLADATPHHAFAHRWGAPGAMKRLTLEKRSQLCCLTARSGCLDNLQLAVSAVGCPLKEDVFYAAAAAGHLDICRWLVLQGCHFYWITAIEHAASRGHLPIVQWILQQIDCDSEQNSQCSQKHLQRLVTTAWVAAASAGHLTLCQGLLADGFTPCKEAVFAAAGSGHVSLTAWLLLQLSPLLHPFIAADEEILLSRAAYGFTLPALKVLATSRPGGQERILNSPRLRLQALISPTPDWRVKLEWLEAATAAAAGDSVPDLYQHVNWSELVRQPDSITRVEMLRKRLSVDTESDALLAAAVCAAKLPLLRYLAEAGIHFISAEARQEAEKAAAALGDVTLLSVLPTLSCRITYRTAYVAAACGHLHVLEWLEGPGACLGGKAALETLREVSEMVSVAAAAAGSGSVAVSEWLWQRGHPMTAKAFATAVAAGCEELVVAMAARGYPMTWCCLRAPDKRDLALRAFFWLCGMQSAGFDPYLVAGENQDFLMLSCLRRLGCPWDSKSETFTRAVLDLRSPCKSRPCSLAVLKWLLAEGCPVDWRAAKEAAARREDEEADIVRGWVRAQARARRGGVMRKVVTLLKGTKQEGS</sequence>
<dbReference type="STRING" id="3068.D8UJK2"/>
<organism evidence="2">
    <name type="scientific">Volvox carteri f. nagariensis</name>
    <dbReference type="NCBI Taxonomy" id="3068"/>
    <lineage>
        <taxon>Eukaryota</taxon>
        <taxon>Viridiplantae</taxon>
        <taxon>Chlorophyta</taxon>
        <taxon>core chlorophytes</taxon>
        <taxon>Chlorophyceae</taxon>
        <taxon>CS clade</taxon>
        <taxon>Chlamydomonadales</taxon>
        <taxon>Volvocaceae</taxon>
        <taxon>Volvox</taxon>
    </lineage>
</organism>
<dbReference type="Proteomes" id="UP000001058">
    <property type="component" value="Unassembled WGS sequence"/>
</dbReference>
<dbReference type="AlphaFoldDB" id="D8UJK2"/>
<accession>D8UJK2</accession>
<dbReference type="InParanoid" id="D8UJK2"/>
<dbReference type="PANTHER" id="PTHR12393">
    <property type="entry name" value="SPHINGOMYELIN PHOSPHODIESTERASE RELATED"/>
    <property type="match status" value="1"/>
</dbReference>
<evidence type="ECO:0000313" key="1">
    <source>
        <dbReference type="EMBL" id="EFJ40083.1"/>
    </source>
</evidence>
<dbReference type="InterPro" id="IPR036770">
    <property type="entry name" value="Ankyrin_rpt-contain_sf"/>
</dbReference>
<dbReference type="GO" id="GO:0005783">
    <property type="term" value="C:endoplasmic reticulum"/>
    <property type="evidence" value="ECO:0007669"/>
    <property type="project" value="TreeGrafter"/>
</dbReference>
<dbReference type="GO" id="GO:0004620">
    <property type="term" value="F:phospholipase activity"/>
    <property type="evidence" value="ECO:0007669"/>
    <property type="project" value="TreeGrafter"/>
</dbReference>
<protein>
    <submittedName>
        <fullName evidence="1">Uncharacterized protein</fullName>
    </submittedName>
</protein>
<gene>
    <name evidence="1" type="ORF">VOLCADRAFT_100162</name>
</gene>
<dbReference type="RefSeq" id="XP_002958832.1">
    <property type="nucleotide sequence ID" value="XM_002958786.1"/>
</dbReference>
<dbReference type="SUPFAM" id="SSF48403">
    <property type="entry name" value="Ankyrin repeat"/>
    <property type="match status" value="1"/>
</dbReference>
<dbReference type="GO" id="GO:0030149">
    <property type="term" value="P:sphingolipid catabolic process"/>
    <property type="evidence" value="ECO:0007669"/>
    <property type="project" value="TreeGrafter"/>
</dbReference>
<dbReference type="GeneID" id="9621140"/>
<evidence type="ECO:0000313" key="2">
    <source>
        <dbReference type="Proteomes" id="UP000001058"/>
    </source>
</evidence>
<dbReference type="EMBL" id="GL378428">
    <property type="protein sequence ID" value="EFJ40083.1"/>
    <property type="molecule type" value="Genomic_DNA"/>
</dbReference>
<name>D8UJK2_VOLCA</name>
<dbReference type="PANTHER" id="PTHR12393:SF6">
    <property type="entry name" value="SPHINGOMYELIN PHOSPHODIESTERASE 2"/>
    <property type="match status" value="1"/>
</dbReference>
<proteinExistence type="predicted"/>
<dbReference type="Gene3D" id="1.25.40.20">
    <property type="entry name" value="Ankyrin repeat-containing domain"/>
    <property type="match status" value="1"/>
</dbReference>
<keyword evidence="2" id="KW-1185">Reference proteome</keyword>
<dbReference type="OrthoDB" id="109010at2759"/>
<dbReference type="GO" id="GO:0046513">
    <property type="term" value="P:ceramide biosynthetic process"/>
    <property type="evidence" value="ECO:0007669"/>
    <property type="project" value="TreeGrafter"/>
</dbReference>
<reference evidence="1 2" key="1">
    <citation type="journal article" date="2010" name="Science">
        <title>Genomic analysis of organismal complexity in the multicellular green alga Volvox carteri.</title>
        <authorList>
            <person name="Prochnik S.E."/>
            <person name="Umen J."/>
            <person name="Nedelcu A.M."/>
            <person name="Hallmann A."/>
            <person name="Miller S.M."/>
            <person name="Nishii I."/>
            <person name="Ferris P."/>
            <person name="Kuo A."/>
            <person name="Mitros T."/>
            <person name="Fritz-Laylin L.K."/>
            <person name="Hellsten U."/>
            <person name="Chapman J."/>
            <person name="Simakov O."/>
            <person name="Rensing S.A."/>
            <person name="Terry A."/>
            <person name="Pangilinan J."/>
            <person name="Kapitonov V."/>
            <person name="Jurka J."/>
            <person name="Salamov A."/>
            <person name="Shapiro H."/>
            <person name="Schmutz J."/>
            <person name="Grimwood J."/>
            <person name="Lindquist E."/>
            <person name="Lucas S."/>
            <person name="Grigoriev I.V."/>
            <person name="Schmitt R."/>
            <person name="Kirk D."/>
            <person name="Rokhsar D.S."/>
        </authorList>
    </citation>
    <scope>NUCLEOTIDE SEQUENCE [LARGE SCALE GENOMIC DNA]</scope>
    <source>
        <strain evidence="2">f. Nagariensis / Eve</strain>
    </source>
</reference>
<dbReference type="GO" id="GO:0016020">
    <property type="term" value="C:membrane"/>
    <property type="evidence" value="ECO:0007669"/>
    <property type="project" value="TreeGrafter"/>
</dbReference>